<evidence type="ECO:0000256" key="23">
    <source>
        <dbReference type="SAM" id="MobiDB-lite"/>
    </source>
</evidence>
<dbReference type="GO" id="GO:0004519">
    <property type="term" value="F:endonuclease activity"/>
    <property type="evidence" value="ECO:0007669"/>
    <property type="project" value="UniProtKB-KW"/>
</dbReference>
<keyword evidence="5" id="KW-0548">Nucleotidyltransferase</keyword>
<keyword evidence="14" id="KW-0694">RNA-binding</keyword>
<organism evidence="25 26">
    <name type="scientific">Austropuccinia psidii MF-1</name>
    <dbReference type="NCBI Taxonomy" id="1389203"/>
    <lineage>
        <taxon>Eukaryota</taxon>
        <taxon>Fungi</taxon>
        <taxon>Dikarya</taxon>
        <taxon>Basidiomycota</taxon>
        <taxon>Pucciniomycotina</taxon>
        <taxon>Pucciniomycetes</taxon>
        <taxon>Pucciniales</taxon>
        <taxon>Sphaerophragmiaceae</taxon>
        <taxon>Austropuccinia</taxon>
    </lineage>
</organism>
<dbReference type="Pfam" id="PF25597">
    <property type="entry name" value="SH3_retrovirus"/>
    <property type="match status" value="1"/>
</dbReference>
<gene>
    <name evidence="25" type="ORF">O181_035208</name>
</gene>
<reference evidence="25" key="1">
    <citation type="submission" date="2021-03" db="EMBL/GenBank/DDBJ databases">
        <title>Draft genome sequence of rust myrtle Austropuccinia psidii MF-1, a brazilian biotype.</title>
        <authorList>
            <person name="Quecine M.C."/>
            <person name="Pachon D.M.R."/>
            <person name="Bonatelli M.L."/>
            <person name="Correr F.H."/>
            <person name="Franceschini L.M."/>
            <person name="Leite T.F."/>
            <person name="Margarido G.R.A."/>
            <person name="Almeida C.A."/>
            <person name="Ferrarezi J.A."/>
            <person name="Labate C.A."/>
        </authorList>
    </citation>
    <scope>NUCLEOTIDE SEQUENCE</scope>
    <source>
        <strain evidence="25">MF-1</strain>
    </source>
</reference>
<dbReference type="GO" id="GO:0046872">
    <property type="term" value="F:metal ion binding"/>
    <property type="evidence" value="ECO:0007669"/>
    <property type="project" value="UniProtKB-KW"/>
</dbReference>
<dbReference type="GO" id="GO:0006310">
    <property type="term" value="P:DNA recombination"/>
    <property type="evidence" value="ECO:0007669"/>
    <property type="project" value="UniProtKB-KW"/>
</dbReference>
<keyword evidence="26" id="KW-1185">Reference proteome</keyword>
<dbReference type="PANTHER" id="PTHR42648:SF11">
    <property type="entry name" value="TRANSPOSON TY4-P GAG-POL POLYPROTEIN"/>
    <property type="match status" value="1"/>
</dbReference>
<dbReference type="Proteomes" id="UP000765509">
    <property type="component" value="Unassembled WGS sequence"/>
</dbReference>
<keyword evidence="4" id="KW-0645">Protease</keyword>
<evidence type="ECO:0000256" key="18">
    <source>
        <dbReference type="ARBA" id="ARBA00023113"/>
    </source>
</evidence>
<evidence type="ECO:0000256" key="17">
    <source>
        <dbReference type="ARBA" id="ARBA00022932"/>
    </source>
</evidence>
<evidence type="ECO:0000256" key="6">
    <source>
        <dbReference type="ARBA" id="ARBA00022722"/>
    </source>
</evidence>
<keyword evidence="18" id="KW-0917">Virion maturation</keyword>
<keyword evidence="10" id="KW-0255">Endonuclease</keyword>
<keyword evidence="3" id="KW-1188">Viral release from host cell</keyword>
<dbReference type="InterPro" id="IPR001584">
    <property type="entry name" value="Integrase_cat-core"/>
</dbReference>
<dbReference type="PANTHER" id="PTHR42648">
    <property type="entry name" value="TRANSPOSASE, PUTATIVE-RELATED"/>
    <property type="match status" value="1"/>
</dbReference>
<evidence type="ECO:0000256" key="12">
    <source>
        <dbReference type="ARBA" id="ARBA00022840"/>
    </source>
</evidence>
<evidence type="ECO:0000256" key="5">
    <source>
        <dbReference type="ARBA" id="ARBA00022695"/>
    </source>
</evidence>
<comment type="catalytic activity">
    <reaction evidence="22">
        <text>DNA(n) + a 2'-deoxyribonucleoside 5'-triphosphate = DNA(n+1) + diphosphate</text>
        <dbReference type="Rhea" id="RHEA:22508"/>
        <dbReference type="Rhea" id="RHEA-COMP:17339"/>
        <dbReference type="Rhea" id="RHEA-COMP:17340"/>
        <dbReference type="ChEBI" id="CHEBI:33019"/>
        <dbReference type="ChEBI" id="CHEBI:61560"/>
        <dbReference type="ChEBI" id="CHEBI:173112"/>
        <dbReference type="EC" id="2.7.7.7"/>
    </reaction>
</comment>
<dbReference type="CDD" id="cd09272">
    <property type="entry name" value="RNase_HI_RT_Ty1"/>
    <property type="match status" value="1"/>
</dbReference>
<dbReference type="GO" id="GO:0003723">
    <property type="term" value="F:RNA binding"/>
    <property type="evidence" value="ECO:0007669"/>
    <property type="project" value="UniProtKB-KW"/>
</dbReference>
<dbReference type="GO" id="GO:0003887">
    <property type="term" value="F:DNA-directed DNA polymerase activity"/>
    <property type="evidence" value="ECO:0007669"/>
    <property type="project" value="UniProtKB-KW"/>
</dbReference>
<dbReference type="InterPro" id="IPR012337">
    <property type="entry name" value="RNaseH-like_sf"/>
</dbReference>
<dbReference type="Pfam" id="PF22936">
    <property type="entry name" value="Pol_BBD"/>
    <property type="match status" value="1"/>
</dbReference>
<comment type="catalytic activity">
    <reaction evidence="21">
        <text>DNA(n) + a 2'-deoxyribonucleoside 5'-triphosphate = DNA(n+1) + diphosphate</text>
        <dbReference type="Rhea" id="RHEA:22508"/>
        <dbReference type="Rhea" id="RHEA-COMP:17339"/>
        <dbReference type="Rhea" id="RHEA-COMP:17340"/>
        <dbReference type="ChEBI" id="CHEBI:33019"/>
        <dbReference type="ChEBI" id="CHEBI:61560"/>
        <dbReference type="ChEBI" id="CHEBI:173112"/>
        <dbReference type="EC" id="2.7.7.49"/>
    </reaction>
</comment>
<keyword evidence="6" id="KW-0540">Nuclease</keyword>
<dbReference type="Pfam" id="PF13976">
    <property type="entry name" value="gag_pre-integrs"/>
    <property type="match status" value="1"/>
</dbReference>
<sequence>MSDKITDLKDNSNIPILNGTNYSEWYRRTKIYLRSKDLLDVCLNSMPAEATPAAINKWKKASCDAVSFISSKIDPSVFIEVVDDETMEDAHLLWEKINEQYASKTAINRGRVVMNWVSIAYKGNLEEFIKNCRQSLVDIASVNIKIPPDVLSYMILGKLCDHTSMYHLADSLAMSAEATENPSNTLNRLQNYARHLESKHKVTKDKQSSTALIFSSNHPSRLVYYCANGKNDKDNQSSSSTSTHLSTAHALMTCTTKLLCEIVIDSAATHHMFNDKPLFTSLELCPPFVISTGDPASNLCSEGKGSVSLSISGKLLSLSNCLYIPRISHNLISMIQLLEESITIEKLTKERFKIIINRETTLHGQIINGLMSVTHDAPKTLMSVGDVWHQRLGHPSNQVARTLGLPPSSDTCETCILGKSVLLPFSSSFEKVNQPLECIHIDLVGPITPESNSGFRYFLTIVDQFTSFKSVRFLKNKNEAFKEFVEWKTFAENFHSLKIKKLVSDKGGEFENKSFSTLAASCGFVHLFAPTSTPEHNGFAERANRTILDKARCLLLTSNLPRSYWAEAVNTASFLSNLAPTPSRDNLSPYSIWSSKPSRIKRLKTFGCKAFILVHKNKREWKLSPRSEEGILLGFVNNNSAYRILRLRDKVVVITRHALFAEDKFPSLDDKPNVPTCSRWVEISQEDDETFFDCEEIEPEDIDSVNFNDQADGTSPPGEQPELPEGSSSGYPDTHKRIKVIGPWHPTLIQGDVDVQNILPYSRRPKTFITSSTVAPASYSKAISGDESLLWTDAMKRLEVWDIIPLRDDLKLVGTTWVFKRKHNAKNEVTEYKARLCAQGFSQTFGQDYSKTFAPTGRLHSLRALIAHSVKEKLDFQQLDIRSAFLNASLDEDVYLSIPQGLPVCKRQYCLKLKKAIYGLKQAPLAWYKRLTTWLACSGFTASVSDPCVFFRKTAPPIWLFFHVDDIAVFGSELSSFKEDIKAEFDVRDLGKADLMLGIKLNHIDDGLILSQTHYVESVLALYGMSDCRPVATPMVPNSHLKEASLEECSAFKALNANYRSAIGSLSYLSVATRPDISFAVSSLSQFLEKPGIEHWNGFLHVLCYLRGTADLGLCYASSGDSGLCAYSDADWGNCRQTRRSVTGFVVSFHNCLIIWKTRKQPTVSLSTAEAEYKALTDLSTELLWLRQFVEELSLCQLNGPTTVFDDNQGCISTASSDSSSNTRRMKHVEIQLHFIREVIQNGLIKVIYIPTSKMLADFMTKSVCRPTLVKCLEALNFLSLRARGDVEIHA</sequence>
<evidence type="ECO:0000256" key="8">
    <source>
        <dbReference type="ARBA" id="ARBA00022741"/>
    </source>
</evidence>
<evidence type="ECO:0000313" key="25">
    <source>
        <dbReference type="EMBL" id="MBW0495493.1"/>
    </source>
</evidence>
<keyword evidence="7" id="KW-0479">Metal-binding</keyword>
<dbReference type="InterPro" id="IPR013103">
    <property type="entry name" value="RVT_2"/>
</dbReference>
<keyword evidence="17" id="KW-0808">Transferase</keyword>
<evidence type="ECO:0000313" key="26">
    <source>
        <dbReference type="Proteomes" id="UP000765509"/>
    </source>
</evidence>
<dbReference type="PROSITE" id="PS50994">
    <property type="entry name" value="INTEGRASE"/>
    <property type="match status" value="1"/>
</dbReference>
<evidence type="ECO:0000256" key="9">
    <source>
        <dbReference type="ARBA" id="ARBA00022750"/>
    </source>
</evidence>
<dbReference type="InterPro" id="IPR043502">
    <property type="entry name" value="DNA/RNA_pol_sf"/>
</dbReference>
<dbReference type="Gene3D" id="3.30.420.10">
    <property type="entry name" value="Ribonuclease H-like superfamily/Ribonuclease H"/>
    <property type="match status" value="1"/>
</dbReference>
<keyword evidence="15" id="KW-0229">DNA integration</keyword>
<evidence type="ECO:0000256" key="1">
    <source>
        <dbReference type="ARBA" id="ARBA00002180"/>
    </source>
</evidence>
<feature type="region of interest" description="Disordered" evidence="23">
    <location>
        <begin position="703"/>
        <end position="736"/>
    </location>
</feature>
<keyword evidence="19" id="KW-0233">DNA recombination</keyword>
<keyword evidence="2" id="KW-0815">Transposition</keyword>
<dbReference type="InterPro" id="IPR036397">
    <property type="entry name" value="RNaseH_sf"/>
</dbReference>
<dbReference type="Pfam" id="PF14223">
    <property type="entry name" value="Retrotran_gag_2"/>
    <property type="match status" value="1"/>
</dbReference>
<comment type="caution">
    <text evidence="25">The sequence shown here is derived from an EMBL/GenBank/DDBJ whole genome shotgun (WGS) entry which is preliminary data.</text>
</comment>
<evidence type="ECO:0000256" key="7">
    <source>
        <dbReference type="ARBA" id="ARBA00022723"/>
    </source>
</evidence>
<dbReference type="InterPro" id="IPR025724">
    <property type="entry name" value="GAG-pre-integrase_dom"/>
</dbReference>
<evidence type="ECO:0000259" key="24">
    <source>
        <dbReference type="PROSITE" id="PS50994"/>
    </source>
</evidence>
<evidence type="ECO:0000256" key="22">
    <source>
        <dbReference type="ARBA" id="ARBA00049244"/>
    </source>
</evidence>
<dbReference type="Pfam" id="PF07727">
    <property type="entry name" value="RVT_2"/>
    <property type="match status" value="1"/>
</dbReference>
<evidence type="ECO:0000256" key="21">
    <source>
        <dbReference type="ARBA" id="ARBA00048173"/>
    </source>
</evidence>
<keyword evidence="8" id="KW-0547">Nucleotide-binding</keyword>
<evidence type="ECO:0000256" key="19">
    <source>
        <dbReference type="ARBA" id="ARBA00023172"/>
    </source>
</evidence>
<dbReference type="GO" id="GO:0005634">
    <property type="term" value="C:nucleus"/>
    <property type="evidence" value="ECO:0007669"/>
    <property type="project" value="UniProtKB-ARBA"/>
</dbReference>
<evidence type="ECO:0000256" key="20">
    <source>
        <dbReference type="ARBA" id="ARBA00023268"/>
    </source>
</evidence>
<evidence type="ECO:0000256" key="15">
    <source>
        <dbReference type="ARBA" id="ARBA00022908"/>
    </source>
</evidence>
<dbReference type="EMBL" id="AVOT02013127">
    <property type="protein sequence ID" value="MBW0495493.1"/>
    <property type="molecule type" value="Genomic_DNA"/>
</dbReference>
<evidence type="ECO:0000256" key="4">
    <source>
        <dbReference type="ARBA" id="ARBA00022670"/>
    </source>
</evidence>
<evidence type="ECO:0000256" key="14">
    <source>
        <dbReference type="ARBA" id="ARBA00022884"/>
    </source>
</evidence>
<evidence type="ECO:0000256" key="10">
    <source>
        <dbReference type="ARBA" id="ARBA00022759"/>
    </source>
</evidence>
<evidence type="ECO:0000256" key="3">
    <source>
        <dbReference type="ARBA" id="ARBA00022612"/>
    </source>
</evidence>
<dbReference type="SUPFAM" id="SSF53098">
    <property type="entry name" value="Ribonuclease H-like"/>
    <property type="match status" value="1"/>
</dbReference>
<feature type="domain" description="Integrase catalytic" evidence="24">
    <location>
        <begin position="431"/>
        <end position="597"/>
    </location>
</feature>
<keyword evidence="11" id="KW-0378">Hydrolase</keyword>
<keyword evidence="17" id="KW-0239">DNA-directed DNA polymerase</keyword>
<keyword evidence="9" id="KW-0064">Aspartyl protease</keyword>
<dbReference type="InterPro" id="IPR054722">
    <property type="entry name" value="PolX-like_BBD"/>
</dbReference>
<keyword evidence="13" id="KW-0460">Magnesium</keyword>
<dbReference type="GO" id="GO:0004190">
    <property type="term" value="F:aspartic-type endopeptidase activity"/>
    <property type="evidence" value="ECO:0007669"/>
    <property type="project" value="UniProtKB-KW"/>
</dbReference>
<name>A0A9Q3D705_9BASI</name>
<protein>
    <recommendedName>
        <fullName evidence="24">Integrase catalytic domain-containing protein</fullName>
    </recommendedName>
</protein>
<dbReference type="GO" id="GO:0003964">
    <property type="term" value="F:RNA-directed DNA polymerase activity"/>
    <property type="evidence" value="ECO:0007669"/>
    <property type="project" value="UniProtKB-KW"/>
</dbReference>
<dbReference type="GO" id="GO:0032196">
    <property type="term" value="P:transposition"/>
    <property type="evidence" value="ECO:0007669"/>
    <property type="project" value="UniProtKB-KW"/>
</dbReference>
<dbReference type="GO" id="GO:0005524">
    <property type="term" value="F:ATP binding"/>
    <property type="evidence" value="ECO:0007669"/>
    <property type="project" value="UniProtKB-KW"/>
</dbReference>
<keyword evidence="12" id="KW-0067">ATP-binding</keyword>
<keyword evidence="16" id="KW-0695">RNA-directed DNA polymerase</keyword>
<comment type="function">
    <text evidence="1">The aspartyl protease (PR) mediates the proteolytic cleavages of the Gag and Gag-Pol polyproteins after assembly of the VLP.</text>
</comment>
<evidence type="ECO:0000256" key="16">
    <source>
        <dbReference type="ARBA" id="ARBA00022918"/>
    </source>
</evidence>
<accession>A0A9Q3D705</accession>
<dbReference type="GO" id="GO:0006508">
    <property type="term" value="P:proteolysis"/>
    <property type="evidence" value="ECO:0007669"/>
    <property type="project" value="UniProtKB-KW"/>
</dbReference>
<evidence type="ECO:0000256" key="13">
    <source>
        <dbReference type="ARBA" id="ARBA00022842"/>
    </source>
</evidence>
<proteinExistence type="predicted"/>
<dbReference type="GO" id="GO:0015074">
    <property type="term" value="P:DNA integration"/>
    <property type="evidence" value="ECO:0007669"/>
    <property type="project" value="UniProtKB-KW"/>
</dbReference>
<evidence type="ECO:0000256" key="11">
    <source>
        <dbReference type="ARBA" id="ARBA00022801"/>
    </source>
</evidence>
<dbReference type="InterPro" id="IPR057670">
    <property type="entry name" value="SH3_retrovirus"/>
</dbReference>
<dbReference type="InterPro" id="IPR039537">
    <property type="entry name" value="Retrotran_Ty1/copia-like"/>
</dbReference>
<keyword evidence="20" id="KW-0511">Multifunctional enzyme</keyword>
<dbReference type="SUPFAM" id="SSF56672">
    <property type="entry name" value="DNA/RNA polymerases"/>
    <property type="match status" value="1"/>
</dbReference>
<evidence type="ECO:0000256" key="2">
    <source>
        <dbReference type="ARBA" id="ARBA00022578"/>
    </source>
</evidence>